<sequence length="141" mass="15314">MTIALFERTEFFVDLRDESSVDAVALSFLSKNKTVLTHYVLTKSHPEVETISLPKDPLVCVIPVIANSEIVACPSISRTNGKMDCPVMRAEGLEAILSVPLFVDLLGATALSVMNAKPRIWNKSEAKRLGDVALSLEQSAA</sequence>
<organism evidence="1 2">
    <name type="scientific">Cognatiyoonia sediminum</name>
    <dbReference type="NCBI Taxonomy" id="1508389"/>
    <lineage>
        <taxon>Bacteria</taxon>
        <taxon>Pseudomonadati</taxon>
        <taxon>Pseudomonadota</taxon>
        <taxon>Alphaproteobacteria</taxon>
        <taxon>Rhodobacterales</taxon>
        <taxon>Paracoccaceae</taxon>
        <taxon>Cognatiyoonia</taxon>
    </lineage>
</organism>
<protein>
    <recommendedName>
        <fullName evidence="3">GAF domain-containing protein</fullName>
    </recommendedName>
</protein>
<evidence type="ECO:0008006" key="3">
    <source>
        <dbReference type="Google" id="ProtNLM"/>
    </source>
</evidence>
<dbReference type="RefSeq" id="WP_072902481.1">
    <property type="nucleotide sequence ID" value="NZ_FQXB01000006.1"/>
</dbReference>
<dbReference type="InterPro" id="IPR029016">
    <property type="entry name" value="GAF-like_dom_sf"/>
</dbReference>
<dbReference type="EMBL" id="FQXB01000006">
    <property type="protein sequence ID" value="SHH39260.1"/>
    <property type="molecule type" value="Genomic_DNA"/>
</dbReference>
<gene>
    <name evidence="1" type="ORF">SAMN05444003_3031</name>
</gene>
<evidence type="ECO:0000313" key="1">
    <source>
        <dbReference type="EMBL" id="SHH39260.1"/>
    </source>
</evidence>
<dbReference type="Gene3D" id="3.30.450.40">
    <property type="match status" value="1"/>
</dbReference>
<dbReference type="AlphaFoldDB" id="A0A1M5SLI2"/>
<name>A0A1M5SLI2_9RHOB</name>
<evidence type="ECO:0000313" key="2">
    <source>
        <dbReference type="Proteomes" id="UP000184074"/>
    </source>
</evidence>
<dbReference type="SUPFAM" id="SSF55781">
    <property type="entry name" value="GAF domain-like"/>
    <property type="match status" value="1"/>
</dbReference>
<accession>A0A1M5SLI2</accession>
<keyword evidence="2" id="KW-1185">Reference proteome</keyword>
<reference evidence="1 2" key="1">
    <citation type="submission" date="2016-11" db="EMBL/GenBank/DDBJ databases">
        <authorList>
            <person name="Jaros S."/>
            <person name="Januszkiewicz K."/>
            <person name="Wedrychowicz H."/>
        </authorList>
    </citation>
    <scope>NUCLEOTIDE SEQUENCE [LARGE SCALE GENOMIC DNA]</scope>
    <source>
        <strain evidence="1 2">DSM 28715</strain>
    </source>
</reference>
<dbReference type="Proteomes" id="UP000184074">
    <property type="component" value="Unassembled WGS sequence"/>
</dbReference>
<proteinExistence type="predicted"/>